<dbReference type="RefSeq" id="WP_099797806.1">
    <property type="nucleotide sequence ID" value="NZ_CP018092.1"/>
</dbReference>
<sequence length="470" mass="52112">MTNPQTPPPRVPNTPPMPPPRPAGSTPAMPPQGAPPQGMPPRPMPPQGVPPQGMPPRPMPPQGVPPQGMPPRPVPPQGVPPQGIPPRPMPPQGVPPQGMPQQMVPTQSMPTPAARISGPTMEQLVREAFEHGYSDIHVGVGEAPRFRDRGKLEVTNYPVTDEETFNYWLNELLSPQQIEQFRTHLEYDGAYQYEGMCRVRINIFVALKGPAMVLRLIPVKILTLEQLNLPPVFKDLCHYHKGLILVTGPTGSGKSTTLAAMVDFINTEMPKHIISIEDPIEFVHQSRRAMIRQREVGIHTLKFDNALKASLREDPDIILIGEMRDRETVNTALKAAQTGHLVFGTLHTNSAVKTIERILNLYNPDEQGPMRMQVAESLVAVIAQALVRTTDGKRAAIHEIMINTDAIKDYILRGEVEQIEAIIPQCTYDGMCTMNQCLYELYEAGRIDEETAIENSPKPNEMAQILRGRV</sequence>
<evidence type="ECO:0000313" key="4">
    <source>
        <dbReference type="EMBL" id="ATS17605.1"/>
    </source>
</evidence>
<dbReference type="InterPro" id="IPR001482">
    <property type="entry name" value="T2SS/T4SS_dom"/>
</dbReference>
<dbReference type="KEGG" id="slw:BRW62_01305"/>
<evidence type="ECO:0000256" key="2">
    <source>
        <dbReference type="SAM" id="MobiDB-lite"/>
    </source>
</evidence>
<evidence type="ECO:0000259" key="3">
    <source>
        <dbReference type="PROSITE" id="PS00662"/>
    </source>
</evidence>
<dbReference type="GO" id="GO:0005524">
    <property type="term" value="F:ATP binding"/>
    <property type="evidence" value="ECO:0007669"/>
    <property type="project" value="InterPro"/>
</dbReference>
<evidence type="ECO:0000313" key="5">
    <source>
        <dbReference type="Proteomes" id="UP000231057"/>
    </source>
</evidence>
<dbReference type="AlphaFoldDB" id="A0A2D2PZC5"/>
<dbReference type="InterPro" id="IPR050921">
    <property type="entry name" value="T4SS_GSP_E_ATPase"/>
</dbReference>
<dbReference type="Pfam" id="PF02162">
    <property type="entry name" value="XYPPX"/>
    <property type="match status" value="5"/>
</dbReference>
<dbReference type="Gene3D" id="3.30.450.90">
    <property type="match status" value="1"/>
</dbReference>
<dbReference type="PROSITE" id="PS00662">
    <property type="entry name" value="T2SP_E"/>
    <property type="match status" value="1"/>
</dbReference>
<dbReference type="InterPro" id="IPR027417">
    <property type="entry name" value="P-loop_NTPase"/>
</dbReference>
<dbReference type="InterPro" id="IPR006321">
    <property type="entry name" value="PilT/PilU"/>
</dbReference>
<dbReference type="EMBL" id="CP018092">
    <property type="protein sequence ID" value="ATS17605.1"/>
    <property type="molecule type" value="Genomic_DNA"/>
</dbReference>
<reference evidence="5" key="2">
    <citation type="journal article" date="2022" name="Front. Microbiol.">
        <title>Comparative Genomic Analysis Revealed Distinct Molecular Components and Organization of CO2-Concentrating Mechanism in Thermophilic Cyanobacteria.</title>
        <authorList>
            <person name="Tang J."/>
            <person name="Zhou H."/>
            <person name="Yao D."/>
            <person name="Riaz S."/>
            <person name="You D."/>
            <person name="Klepacz-Smolka A."/>
            <person name="Daroch M."/>
        </authorList>
    </citation>
    <scope>NUCLEOTIDE SEQUENCE [LARGE SCALE GENOMIC DNA]</scope>
    <source>
        <strain evidence="5">PCC 6715</strain>
    </source>
</reference>
<gene>
    <name evidence="4" type="ORF">BRW62_01305</name>
</gene>
<accession>A0A2D2PZC5</accession>
<dbReference type="PANTHER" id="PTHR30486">
    <property type="entry name" value="TWITCHING MOTILITY PROTEIN PILT"/>
    <property type="match status" value="1"/>
</dbReference>
<dbReference type="Proteomes" id="UP000231057">
    <property type="component" value="Chromosome"/>
</dbReference>
<dbReference type="Pfam" id="PF00437">
    <property type="entry name" value="T2SSE"/>
    <property type="match status" value="1"/>
</dbReference>
<proteinExistence type="inferred from homology"/>
<dbReference type="GO" id="GO:0016887">
    <property type="term" value="F:ATP hydrolysis activity"/>
    <property type="evidence" value="ECO:0007669"/>
    <property type="project" value="InterPro"/>
</dbReference>
<name>A0A2D2PZC5_PARLV</name>
<organism evidence="4 5">
    <name type="scientific">Parathermosynechococcus lividus PCC 6715</name>
    <dbReference type="NCBI Taxonomy" id="1917166"/>
    <lineage>
        <taxon>Bacteria</taxon>
        <taxon>Bacillati</taxon>
        <taxon>Cyanobacteriota</taxon>
        <taxon>Cyanophyceae</taxon>
        <taxon>Acaryochloridales</taxon>
        <taxon>Thermosynechococcaceae</taxon>
        <taxon>Parathermosynechococcus</taxon>
    </lineage>
</organism>
<dbReference type="OrthoDB" id="568371at2"/>
<dbReference type="InterPro" id="IPR006031">
    <property type="entry name" value="XYPPX"/>
</dbReference>
<feature type="compositionally biased region" description="Pro residues" evidence="2">
    <location>
        <begin position="1"/>
        <end position="98"/>
    </location>
</feature>
<dbReference type="Gene3D" id="3.40.50.300">
    <property type="entry name" value="P-loop containing nucleotide triphosphate hydrolases"/>
    <property type="match status" value="1"/>
</dbReference>
<dbReference type="NCBIfam" id="TIGR01420">
    <property type="entry name" value="pilT_fam"/>
    <property type="match status" value="1"/>
</dbReference>
<reference evidence="4 5" key="1">
    <citation type="submission" date="2016-11" db="EMBL/GenBank/DDBJ databases">
        <title>Complete genome sequence of thermophilic cyanobacteria strain Synechococcus sp. PCC6715.</title>
        <authorList>
            <person name="Tang J."/>
            <person name="Daroch M."/>
            <person name="Liang Y."/>
            <person name="Jiang D."/>
            <person name="Shah M."/>
        </authorList>
    </citation>
    <scope>NUCLEOTIDE SEQUENCE [LARGE SCALE GENOMIC DNA]</scope>
    <source>
        <strain evidence="4 5">PCC 6715</strain>
    </source>
</reference>
<keyword evidence="5" id="KW-1185">Reference proteome</keyword>
<evidence type="ECO:0000256" key="1">
    <source>
        <dbReference type="ARBA" id="ARBA00006611"/>
    </source>
</evidence>
<feature type="region of interest" description="Disordered" evidence="2">
    <location>
        <begin position="1"/>
        <end position="115"/>
    </location>
</feature>
<feature type="domain" description="Bacterial type II secretion system protein E" evidence="3">
    <location>
        <begin position="311"/>
        <end position="325"/>
    </location>
</feature>
<comment type="similarity">
    <text evidence="1">Belongs to the GSP E family.</text>
</comment>
<dbReference type="CDD" id="cd01131">
    <property type="entry name" value="PilT"/>
    <property type="match status" value="1"/>
</dbReference>
<protein>
    <submittedName>
        <fullName evidence="4">Type IV pili twitching motility protein PilT</fullName>
    </submittedName>
</protein>
<dbReference type="SUPFAM" id="SSF52540">
    <property type="entry name" value="P-loop containing nucleoside triphosphate hydrolases"/>
    <property type="match status" value="1"/>
</dbReference>